<dbReference type="PATRIC" id="fig|251707.3.peg.1410"/>
<evidence type="ECO:0000313" key="1">
    <source>
        <dbReference type="EMBL" id="KPY31856.1"/>
    </source>
</evidence>
<comment type="caution">
    <text evidence="1">The sequence shown here is derived from an EMBL/GenBank/DDBJ whole genome shotgun (WGS) entry which is preliminary data.</text>
</comment>
<protein>
    <recommendedName>
        <fullName evidence="3">DUF1652 domain-containing protein</fullName>
    </recommendedName>
</protein>
<reference evidence="1 2" key="1">
    <citation type="submission" date="2015-09" db="EMBL/GenBank/DDBJ databases">
        <title>Genome announcement of multiple Pseudomonas syringae strains.</title>
        <authorList>
            <person name="Thakur S."/>
            <person name="Wang P.W."/>
            <person name="Gong Y."/>
            <person name="Weir B.S."/>
            <person name="Guttman D.S."/>
        </authorList>
    </citation>
    <scope>NUCLEOTIDE SEQUENCE [LARGE SCALE GENOMIC DNA]</scope>
    <source>
        <strain evidence="1 2">ICMP3956</strain>
    </source>
</reference>
<dbReference type="InterPro" id="IPR012448">
    <property type="entry name" value="DUF1652"/>
</dbReference>
<proteinExistence type="predicted"/>
<dbReference type="EMBL" id="LJRC01000246">
    <property type="protein sequence ID" value="KPY31856.1"/>
    <property type="molecule type" value="Genomic_DNA"/>
</dbReference>
<name>A0A0N8SJA6_9PSED</name>
<evidence type="ECO:0000313" key="2">
    <source>
        <dbReference type="Proteomes" id="UP000050562"/>
    </source>
</evidence>
<gene>
    <name evidence="1" type="ORF">ALO52_01077</name>
</gene>
<sequence length="100" mass="11185">MKQAIMNAYRLSTLEIKHMVEQALLPHRCTWEAAEGESLTLTLTNPENPDHAICVTGIKLDRMVSSRALSELVGEARMLMSMNETPVAGLGYRQAATKRW</sequence>
<organism evidence="1 2">
    <name type="scientific">Pseudomonas syringae pv. primulae</name>
    <dbReference type="NCBI Taxonomy" id="251707"/>
    <lineage>
        <taxon>Bacteria</taxon>
        <taxon>Pseudomonadati</taxon>
        <taxon>Pseudomonadota</taxon>
        <taxon>Gammaproteobacteria</taxon>
        <taxon>Pseudomonadales</taxon>
        <taxon>Pseudomonadaceae</taxon>
        <taxon>Pseudomonas</taxon>
    </lineage>
</organism>
<dbReference type="Proteomes" id="UP000050562">
    <property type="component" value="Unassembled WGS sequence"/>
</dbReference>
<dbReference type="AlphaFoldDB" id="A0A0N8SJA6"/>
<accession>A0A0N8SJA6</accession>
<evidence type="ECO:0008006" key="3">
    <source>
        <dbReference type="Google" id="ProtNLM"/>
    </source>
</evidence>
<dbReference type="Pfam" id="PF07865">
    <property type="entry name" value="DUF1652"/>
    <property type="match status" value="1"/>
</dbReference>